<feature type="region of interest" description="Disordered" evidence="1">
    <location>
        <begin position="65"/>
        <end position="106"/>
    </location>
</feature>
<proteinExistence type="predicted"/>
<dbReference type="EMBL" id="JARK01001388">
    <property type="protein sequence ID" value="EYC11177.1"/>
    <property type="molecule type" value="Genomic_DNA"/>
</dbReference>
<dbReference type="AlphaFoldDB" id="A0A016U8K0"/>
<sequence length="106" mass="11922">MEACPHSDNSYSNLAWTCLQNGHHPTTTQSFVEETTYAVESAAGGTKENKTSKWKSSRMGACRSRNLYSSGNYSSVERSNRSSRHQLRDNTSKEHSGCQNRQHTHL</sequence>
<protein>
    <submittedName>
        <fullName evidence="2">Uncharacterized protein</fullName>
    </submittedName>
</protein>
<evidence type="ECO:0000256" key="1">
    <source>
        <dbReference type="SAM" id="MobiDB-lite"/>
    </source>
</evidence>
<keyword evidence="3" id="KW-1185">Reference proteome</keyword>
<organism evidence="2 3">
    <name type="scientific">Ancylostoma ceylanicum</name>
    <dbReference type="NCBI Taxonomy" id="53326"/>
    <lineage>
        <taxon>Eukaryota</taxon>
        <taxon>Metazoa</taxon>
        <taxon>Ecdysozoa</taxon>
        <taxon>Nematoda</taxon>
        <taxon>Chromadorea</taxon>
        <taxon>Rhabditida</taxon>
        <taxon>Rhabditina</taxon>
        <taxon>Rhabditomorpha</taxon>
        <taxon>Strongyloidea</taxon>
        <taxon>Ancylostomatidae</taxon>
        <taxon>Ancylostomatinae</taxon>
        <taxon>Ancylostoma</taxon>
    </lineage>
</organism>
<accession>A0A016U8K0</accession>
<evidence type="ECO:0000313" key="3">
    <source>
        <dbReference type="Proteomes" id="UP000024635"/>
    </source>
</evidence>
<name>A0A016U8K0_9BILA</name>
<reference evidence="3" key="1">
    <citation type="journal article" date="2015" name="Nat. Genet.">
        <title>The genome and transcriptome of the zoonotic hookworm Ancylostoma ceylanicum identify infection-specific gene families.</title>
        <authorList>
            <person name="Schwarz E.M."/>
            <person name="Hu Y."/>
            <person name="Antoshechkin I."/>
            <person name="Miller M.M."/>
            <person name="Sternberg P.W."/>
            <person name="Aroian R.V."/>
        </authorList>
    </citation>
    <scope>NUCLEOTIDE SEQUENCE</scope>
    <source>
        <strain evidence="3">HY135</strain>
    </source>
</reference>
<feature type="compositionally biased region" description="Polar residues" evidence="1">
    <location>
        <begin position="97"/>
        <end position="106"/>
    </location>
</feature>
<gene>
    <name evidence="2" type="primary">Acey_s0052.g2271</name>
    <name evidence="2" type="ORF">Y032_0052g2271</name>
</gene>
<feature type="compositionally biased region" description="Basic and acidic residues" evidence="1">
    <location>
        <begin position="86"/>
        <end position="96"/>
    </location>
</feature>
<feature type="compositionally biased region" description="Polar residues" evidence="1">
    <location>
        <begin position="66"/>
        <end position="77"/>
    </location>
</feature>
<evidence type="ECO:0000313" key="2">
    <source>
        <dbReference type="EMBL" id="EYC11177.1"/>
    </source>
</evidence>
<dbReference type="Proteomes" id="UP000024635">
    <property type="component" value="Unassembled WGS sequence"/>
</dbReference>
<comment type="caution">
    <text evidence="2">The sequence shown here is derived from an EMBL/GenBank/DDBJ whole genome shotgun (WGS) entry which is preliminary data.</text>
</comment>